<dbReference type="PANTHER" id="PTHR44757">
    <property type="entry name" value="DIGUANYLATE CYCLASE DGCP"/>
    <property type="match status" value="1"/>
</dbReference>
<dbReference type="Pfam" id="PF08447">
    <property type="entry name" value="PAS_3"/>
    <property type="match status" value="1"/>
</dbReference>
<dbReference type="SUPFAM" id="SSF55785">
    <property type="entry name" value="PYP-like sensor domain (PAS domain)"/>
    <property type="match status" value="2"/>
</dbReference>
<dbReference type="PROSITE" id="PS50112">
    <property type="entry name" value="PAS"/>
    <property type="match status" value="2"/>
</dbReference>
<dbReference type="SMART" id="SM00091">
    <property type="entry name" value="PAS"/>
    <property type="match status" value="2"/>
</dbReference>
<dbReference type="InterPro" id="IPR013767">
    <property type="entry name" value="PAS_fold"/>
</dbReference>
<sequence length="448" mass="50166">MTSSQHGRQERFQTAFERASIGMAHFEPSGRWLRANPFLCALLGYDADTLIRLRIHDIAHPDDLSIEMEAIARVLSGETSTYNVDKRVLRADGETIHIKISASLVRDEEDQPDFFLAMIQEKPRRPAISGVRRALDRLTEQVQHAPLAVVEWDRDFRISRWSDEAARLFGWSSAETLGRRSTDLGFVFDQDIAVVESGIARMLVSPDQRNIVRVRNRTRDGRVLDCEWYSSVALDRRGKIESILSLVLDVTEKRRAEEEHAQLLEQVQQSAAREHAMLRDVLASVTEGKLRLCDRPEDLPPPLLQCEREVALTPKKGIVDLRRQAEKLAIDCGFPDTRWHDLSTAVSEAAMNAVVHAGGGFGQVCVSPPGTVQVRIVDHGAGISIDQLPKATLRRGYTTAGTLGHGLWLVLNTIDRFYLLTGGAGTTVVLEQDLRPIEPNWIDHVQAL</sequence>
<dbReference type="Gene3D" id="3.30.565.10">
    <property type="entry name" value="Histidine kinase-like ATPase, C-terminal domain"/>
    <property type="match status" value="1"/>
</dbReference>
<dbReference type="PROSITE" id="PS50113">
    <property type="entry name" value="PAC"/>
    <property type="match status" value="1"/>
</dbReference>
<dbReference type="Pfam" id="PF13581">
    <property type="entry name" value="HATPase_c_2"/>
    <property type="match status" value="1"/>
</dbReference>
<dbReference type="InterPro" id="IPR000700">
    <property type="entry name" value="PAS-assoc_C"/>
</dbReference>
<organism evidence="1 2">
    <name type="scientific">Capsulimonas corticalis</name>
    <dbReference type="NCBI Taxonomy" id="2219043"/>
    <lineage>
        <taxon>Bacteria</taxon>
        <taxon>Bacillati</taxon>
        <taxon>Armatimonadota</taxon>
        <taxon>Armatimonadia</taxon>
        <taxon>Capsulimonadales</taxon>
        <taxon>Capsulimonadaceae</taxon>
        <taxon>Capsulimonas</taxon>
    </lineage>
</organism>
<dbReference type="EMBL" id="AP025739">
    <property type="protein sequence ID" value="BDI30368.1"/>
    <property type="molecule type" value="Genomic_DNA"/>
</dbReference>
<dbReference type="NCBIfam" id="TIGR00229">
    <property type="entry name" value="sensory_box"/>
    <property type="match status" value="2"/>
</dbReference>
<dbReference type="KEGG" id="ccot:CCAX7_24190"/>
<dbReference type="PANTHER" id="PTHR44757:SF2">
    <property type="entry name" value="BIOFILM ARCHITECTURE MAINTENANCE PROTEIN MBAA"/>
    <property type="match status" value="1"/>
</dbReference>
<dbReference type="SMART" id="SM00086">
    <property type="entry name" value="PAC"/>
    <property type="match status" value="2"/>
</dbReference>
<dbReference type="SUPFAM" id="SSF55874">
    <property type="entry name" value="ATPase domain of HSP90 chaperone/DNA topoisomerase II/histidine kinase"/>
    <property type="match status" value="1"/>
</dbReference>
<proteinExistence type="predicted"/>
<keyword evidence="2" id="KW-1185">Reference proteome</keyword>
<dbReference type="Proteomes" id="UP000287394">
    <property type="component" value="Chromosome"/>
</dbReference>
<dbReference type="Pfam" id="PF00989">
    <property type="entry name" value="PAS"/>
    <property type="match status" value="1"/>
</dbReference>
<dbReference type="RefSeq" id="WP_165864175.1">
    <property type="nucleotide sequence ID" value="NZ_AP025739.1"/>
</dbReference>
<dbReference type="AlphaFoldDB" id="A0A402CVC9"/>
<protein>
    <recommendedName>
        <fullName evidence="3">Histidine kinase</fullName>
    </recommendedName>
</protein>
<dbReference type="Gene3D" id="3.30.450.20">
    <property type="entry name" value="PAS domain"/>
    <property type="match status" value="2"/>
</dbReference>
<dbReference type="InterPro" id="IPR000014">
    <property type="entry name" value="PAS"/>
</dbReference>
<dbReference type="CDD" id="cd00130">
    <property type="entry name" value="PAS"/>
    <property type="match status" value="2"/>
</dbReference>
<gene>
    <name evidence="1" type="ORF">CCAX7_24190</name>
</gene>
<dbReference type="InterPro" id="IPR003594">
    <property type="entry name" value="HATPase_dom"/>
</dbReference>
<accession>A0A402CVC9</accession>
<name>A0A402CVC9_9BACT</name>
<dbReference type="InterPro" id="IPR036890">
    <property type="entry name" value="HATPase_C_sf"/>
</dbReference>
<dbReference type="InterPro" id="IPR013655">
    <property type="entry name" value="PAS_fold_3"/>
</dbReference>
<evidence type="ECO:0000313" key="2">
    <source>
        <dbReference type="Proteomes" id="UP000287394"/>
    </source>
</evidence>
<evidence type="ECO:0008006" key="3">
    <source>
        <dbReference type="Google" id="ProtNLM"/>
    </source>
</evidence>
<dbReference type="GO" id="GO:0006355">
    <property type="term" value="P:regulation of DNA-templated transcription"/>
    <property type="evidence" value="ECO:0007669"/>
    <property type="project" value="InterPro"/>
</dbReference>
<dbReference type="InterPro" id="IPR035965">
    <property type="entry name" value="PAS-like_dom_sf"/>
</dbReference>
<dbReference type="InterPro" id="IPR052155">
    <property type="entry name" value="Biofilm_reg_signaling"/>
</dbReference>
<reference evidence="1 2" key="1">
    <citation type="journal article" date="2019" name="Int. J. Syst. Evol. Microbiol.">
        <title>Capsulimonas corticalis gen. nov., sp. nov., an aerobic capsulated bacterium, of a novel bacterial order, Capsulimonadales ord. nov., of the class Armatimonadia of the phylum Armatimonadetes.</title>
        <authorList>
            <person name="Li J."/>
            <person name="Kudo C."/>
            <person name="Tonouchi A."/>
        </authorList>
    </citation>
    <scope>NUCLEOTIDE SEQUENCE [LARGE SCALE GENOMIC DNA]</scope>
    <source>
        <strain evidence="1 2">AX-7</strain>
    </source>
</reference>
<evidence type="ECO:0000313" key="1">
    <source>
        <dbReference type="EMBL" id="BDI30368.1"/>
    </source>
</evidence>
<dbReference type="InterPro" id="IPR001610">
    <property type="entry name" value="PAC"/>
</dbReference>